<evidence type="ECO:0000259" key="2">
    <source>
        <dbReference type="PROSITE" id="PS51186"/>
    </source>
</evidence>
<evidence type="ECO:0000313" key="4">
    <source>
        <dbReference type="Proteomes" id="UP000269374"/>
    </source>
</evidence>
<dbReference type="InterPro" id="IPR016181">
    <property type="entry name" value="Acyl_CoA_acyltransferase"/>
</dbReference>
<dbReference type="InterPro" id="IPR050769">
    <property type="entry name" value="NAT_camello-type"/>
</dbReference>
<dbReference type="KEGG" id="lact:D7I46_10760"/>
<keyword evidence="1 3" id="KW-0808">Transferase</keyword>
<feature type="domain" description="N-acetyltransferase" evidence="2">
    <location>
        <begin position="1"/>
        <end position="156"/>
    </location>
</feature>
<protein>
    <submittedName>
        <fullName evidence="3">GNAT family N-acetyltransferase</fullName>
    </submittedName>
</protein>
<evidence type="ECO:0000256" key="1">
    <source>
        <dbReference type="ARBA" id="ARBA00022679"/>
    </source>
</evidence>
<dbReference type="PANTHER" id="PTHR13947">
    <property type="entry name" value="GNAT FAMILY N-ACETYLTRANSFERASE"/>
    <property type="match status" value="1"/>
</dbReference>
<proteinExistence type="predicted"/>
<dbReference type="GO" id="GO:0008080">
    <property type="term" value="F:N-acetyltransferase activity"/>
    <property type="evidence" value="ECO:0007669"/>
    <property type="project" value="InterPro"/>
</dbReference>
<dbReference type="PANTHER" id="PTHR13947:SF37">
    <property type="entry name" value="LD18367P"/>
    <property type="match status" value="1"/>
</dbReference>
<organism evidence="3 4">
    <name type="scientific">Lactococcus allomyrinae</name>
    <dbReference type="NCBI Taxonomy" id="2419773"/>
    <lineage>
        <taxon>Bacteria</taxon>
        <taxon>Bacillati</taxon>
        <taxon>Bacillota</taxon>
        <taxon>Bacilli</taxon>
        <taxon>Lactobacillales</taxon>
        <taxon>Streptococcaceae</taxon>
        <taxon>Lactococcus</taxon>
    </lineage>
</organism>
<dbReference type="RefSeq" id="WP_120772869.1">
    <property type="nucleotide sequence ID" value="NZ_CP032627.1"/>
</dbReference>
<dbReference type="OrthoDB" id="9805924at2"/>
<gene>
    <name evidence="3" type="ORF">D7I46_10760</name>
</gene>
<dbReference type="AlphaFoldDB" id="A0A387BJL7"/>
<reference evidence="3 4" key="1">
    <citation type="submission" date="2018-09" db="EMBL/GenBank/DDBJ databases">
        <title>Genome sequencing of strain 1JSPR-7.</title>
        <authorList>
            <person name="Heo J."/>
            <person name="Kim S.-J."/>
            <person name="Kwon S.-W."/>
        </authorList>
    </citation>
    <scope>NUCLEOTIDE SEQUENCE [LARGE SCALE GENOMIC DNA]</scope>
    <source>
        <strain evidence="3 4">1JSPR-7</strain>
    </source>
</reference>
<dbReference type="Proteomes" id="UP000269374">
    <property type="component" value="Chromosome"/>
</dbReference>
<dbReference type="InterPro" id="IPR000182">
    <property type="entry name" value="GNAT_dom"/>
</dbReference>
<dbReference type="SUPFAM" id="SSF55729">
    <property type="entry name" value="Acyl-CoA N-acyltransferases (Nat)"/>
    <property type="match status" value="1"/>
</dbReference>
<evidence type="ECO:0000313" key="3">
    <source>
        <dbReference type="EMBL" id="AYG01499.1"/>
    </source>
</evidence>
<dbReference type="EMBL" id="CP032627">
    <property type="protein sequence ID" value="AYG01499.1"/>
    <property type="molecule type" value="Genomic_DNA"/>
</dbReference>
<dbReference type="Pfam" id="PF00583">
    <property type="entry name" value="Acetyltransf_1"/>
    <property type="match status" value="1"/>
</dbReference>
<sequence length="156" mass="18120">MKIRKAEIKDCPKLLVLLTEIGRFHYERRPDVFRADAGKYSLTDLSEMLTDATKPIFVAVSDCDEVLGYAMCQVKENTEHTVLAPYKVLYLDDLCVDENARKLGVGGRLMDVLIDFAREKHCSRVELNVWEMPDSAKEFYEHHGFKTQRREMEFLL</sequence>
<accession>A0A387BJL7</accession>
<name>A0A387BJL7_9LACT</name>
<dbReference type="CDD" id="cd04301">
    <property type="entry name" value="NAT_SF"/>
    <property type="match status" value="1"/>
</dbReference>
<dbReference type="Gene3D" id="3.40.630.30">
    <property type="match status" value="1"/>
</dbReference>
<dbReference type="PROSITE" id="PS51186">
    <property type="entry name" value="GNAT"/>
    <property type="match status" value="1"/>
</dbReference>
<keyword evidence="4" id="KW-1185">Reference proteome</keyword>